<dbReference type="InterPro" id="IPR036388">
    <property type="entry name" value="WH-like_DNA-bd_sf"/>
</dbReference>
<dbReference type="Gene3D" id="1.10.10.10">
    <property type="entry name" value="Winged helix-like DNA-binding domain superfamily/Winged helix DNA-binding domain"/>
    <property type="match status" value="1"/>
</dbReference>
<dbReference type="PANTHER" id="PTHR42756:SF1">
    <property type="entry name" value="TRANSCRIPTIONAL REPRESSOR OF EMRAB OPERON"/>
    <property type="match status" value="1"/>
</dbReference>
<keyword evidence="6" id="KW-1185">Reference proteome</keyword>
<dbReference type="PROSITE" id="PS50995">
    <property type="entry name" value="HTH_MARR_2"/>
    <property type="match status" value="1"/>
</dbReference>
<organism evidence="5 6">
    <name type="scientific">Thiospirochaeta perfilievii</name>
    <dbReference type="NCBI Taxonomy" id="252967"/>
    <lineage>
        <taxon>Bacteria</taxon>
        <taxon>Pseudomonadati</taxon>
        <taxon>Spirochaetota</taxon>
        <taxon>Spirochaetia</taxon>
        <taxon>Spirochaetales</taxon>
        <taxon>Spirochaetaceae</taxon>
        <taxon>Thiospirochaeta</taxon>
    </lineage>
</organism>
<name>A0A5C1Q805_9SPIO</name>
<dbReference type="InterPro" id="IPR036390">
    <property type="entry name" value="WH_DNA-bd_sf"/>
</dbReference>
<keyword evidence="1" id="KW-0805">Transcription regulation</keyword>
<gene>
    <name evidence="5" type="ORF">EW093_01640</name>
</gene>
<evidence type="ECO:0000256" key="1">
    <source>
        <dbReference type="ARBA" id="ARBA00023015"/>
    </source>
</evidence>
<dbReference type="PRINTS" id="PR00598">
    <property type="entry name" value="HTHMARR"/>
</dbReference>
<feature type="domain" description="HTH marR-type" evidence="4">
    <location>
        <begin position="1"/>
        <end position="134"/>
    </location>
</feature>
<evidence type="ECO:0000259" key="4">
    <source>
        <dbReference type="PROSITE" id="PS50995"/>
    </source>
</evidence>
<dbReference type="PANTHER" id="PTHR42756">
    <property type="entry name" value="TRANSCRIPTIONAL REGULATOR, MARR"/>
    <property type="match status" value="1"/>
</dbReference>
<proteinExistence type="predicted"/>
<dbReference type="OrthoDB" id="5521015at2"/>
<dbReference type="Proteomes" id="UP000323824">
    <property type="component" value="Chromosome"/>
</dbReference>
<reference evidence="5 6" key="1">
    <citation type="submission" date="2019-02" db="EMBL/GenBank/DDBJ databases">
        <authorList>
            <person name="Fomenkov A."/>
            <person name="Dubinina G."/>
            <person name="Grabovich M."/>
            <person name="Vincze T."/>
            <person name="Roberts R.J."/>
        </authorList>
    </citation>
    <scope>NUCLEOTIDE SEQUENCE [LARGE SCALE GENOMIC DNA]</scope>
    <source>
        <strain evidence="5 6">P</strain>
    </source>
</reference>
<reference evidence="5 6" key="2">
    <citation type="submission" date="2019-09" db="EMBL/GenBank/DDBJ databases">
        <title>Complete Genome Sequence and Methylome Analysis of free living Spirochaetas.</title>
        <authorList>
            <person name="Leshcheva N."/>
            <person name="Mikheeva N."/>
        </authorList>
    </citation>
    <scope>NUCLEOTIDE SEQUENCE [LARGE SCALE GENOMIC DNA]</scope>
    <source>
        <strain evidence="5 6">P</strain>
    </source>
</reference>
<dbReference type="InterPro" id="IPR000835">
    <property type="entry name" value="HTH_MarR-typ"/>
</dbReference>
<dbReference type="KEGG" id="sper:EW093_01640"/>
<dbReference type="SUPFAM" id="SSF46785">
    <property type="entry name" value="Winged helix' DNA-binding domain"/>
    <property type="match status" value="1"/>
</dbReference>
<dbReference type="GO" id="GO:0003677">
    <property type="term" value="F:DNA binding"/>
    <property type="evidence" value="ECO:0007669"/>
    <property type="project" value="UniProtKB-KW"/>
</dbReference>
<evidence type="ECO:0000313" key="6">
    <source>
        <dbReference type="Proteomes" id="UP000323824"/>
    </source>
</evidence>
<evidence type="ECO:0000256" key="2">
    <source>
        <dbReference type="ARBA" id="ARBA00023125"/>
    </source>
</evidence>
<dbReference type="Pfam" id="PF01047">
    <property type="entry name" value="MarR"/>
    <property type="match status" value="1"/>
</dbReference>
<protein>
    <submittedName>
        <fullName evidence="5">MarR family transcriptional regulator</fullName>
    </submittedName>
</protein>
<dbReference type="RefSeq" id="WP_149566717.1">
    <property type="nucleotide sequence ID" value="NZ_CP035807.1"/>
</dbReference>
<dbReference type="EMBL" id="CP035807">
    <property type="protein sequence ID" value="QEN03458.1"/>
    <property type="molecule type" value="Genomic_DNA"/>
</dbReference>
<dbReference type="SMART" id="SM00347">
    <property type="entry name" value="HTH_MARR"/>
    <property type="match status" value="1"/>
</dbReference>
<keyword evidence="3" id="KW-0804">Transcription</keyword>
<keyword evidence="2" id="KW-0238">DNA-binding</keyword>
<sequence>MNEKYSNILVEFYERMSSWENSIVANRDISLAQMHLLEVVGYNKKIRMKELALTVGVTTGTLTVMVHRLLSKDYIRKIIDKDDKRSYFIALTEKGQIEYDNHHNMHDHLIADIIHIIEPQECEVFFRNLKKIQEVM</sequence>
<dbReference type="AlphaFoldDB" id="A0A5C1Q805"/>
<dbReference type="GO" id="GO:0003700">
    <property type="term" value="F:DNA-binding transcription factor activity"/>
    <property type="evidence" value="ECO:0007669"/>
    <property type="project" value="InterPro"/>
</dbReference>
<accession>A0A5C1Q805</accession>
<evidence type="ECO:0000313" key="5">
    <source>
        <dbReference type="EMBL" id="QEN03458.1"/>
    </source>
</evidence>
<evidence type="ECO:0000256" key="3">
    <source>
        <dbReference type="ARBA" id="ARBA00023163"/>
    </source>
</evidence>